<reference evidence="2 3" key="1">
    <citation type="submission" date="2016-10" db="EMBL/GenBank/DDBJ databases">
        <authorList>
            <person name="de Groot N.N."/>
        </authorList>
    </citation>
    <scope>NUCLEOTIDE SEQUENCE [LARGE SCALE GENOMIC DNA]</scope>
    <source>
        <strain evidence="2 3">CGMCC 1.9157</strain>
    </source>
</reference>
<keyword evidence="2" id="KW-0238">DNA-binding</keyword>
<name>A0A1I4ZBE1_9HYPH</name>
<evidence type="ECO:0000313" key="3">
    <source>
        <dbReference type="Proteomes" id="UP000199236"/>
    </source>
</evidence>
<feature type="domain" description="HTH marR-type" evidence="1">
    <location>
        <begin position="21"/>
        <end position="152"/>
    </location>
</feature>
<evidence type="ECO:0000313" key="2">
    <source>
        <dbReference type="EMBL" id="SFN47604.1"/>
    </source>
</evidence>
<dbReference type="InterPro" id="IPR036390">
    <property type="entry name" value="WH_DNA-bd_sf"/>
</dbReference>
<dbReference type="GO" id="GO:0006950">
    <property type="term" value="P:response to stress"/>
    <property type="evidence" value="ECO:0007669"/>
    <property type="project" value="TreeGrafter"/>
</dbReference>
<dbReference type="STRING" id="655353.SAMN04488056_10128"/>
<dbReference type="GO" id="GO:0003677">
    <property type="term" value="F:DNA binding"/>
    <property type="evidence" value="ECO:0007669"/>
    <property type="project" value="UniProtKB-KW"/>
</dbReference>
<sequence>MIKSPNQSPLPEAGEGKRGDNGYLGYLLRQAANAYRYRVESVLADLPLTQPQFSALVMLEAYPEHSSADLARLAFLTPQTMSVIVSNLSKSGLITRSPHAVHGRKQHIELTALGHEVLRAAKDRIYALEKDLLSGVSNEEEAIVRRWLVGLL</sequence>
<dbReference type="PANTHER" id="PTHR33164">
    <property type="entry name" value="TRANSCRIPTIONAL REGULATOR, MARR FAMILY"/>
    <property type="match status" value="1"/>
</dbReference>
<dbReference type="Pfam" id="PF12802">
    <property type="entry name" value="MarR_2"/>
    <property type="match status" value="1"/>
</dbReference>
<evidence type="ECO:0000259" key="1">
    <source>
        <dbReference type="PROSITE" id="PS50995"/>
    </source>
</evidence>
<dbReference type="InterPro" id="IPR039422">
    <property type="entry name" value="MarR/SlyA-like"/>
</dbReference>
<dbReference type="Gene3D" id="1.10.10.10">
    <property type="entry name" value="Winged helix-like DNA-binding domain superfamily/Winged helix DNA-binding domain"/>
    <property type="match status" value="1"/>
</dbReference>
<organism evidence="2 3">
    <name type="scientific">Cohaesibacter marisflavi</name>
    <dbReference type="NCBI Taxonomy" id="655353"/>
    <lineage>
        <taxon>Bacteria</taxon>
        <taxon>Pseudomonadati</taxon>
        <taxon>Pseudomonadota</taxon>
        <taxon>Alphaproteobacteria</taxon>
        <taxon>Hyphomicrobiales</taxon>
        <taxon>Cohaesibacteraceae</taxon>
    </lineage>
</organism>
<dbReference type="SMART" id="SM00347">
    <property type="entry name" value="HTH_MARR"/>
    <property type="match status" value="1"/>
</dbReference>
<dbReference type="Proteomes" id="UP000199236">
    <property type="component" value="Unassembled WGS sequence"/>
</dbReference>
<gene>
    <name evidence="2" type="ORF">SAMN04488056_10128</name>
</gene>
<dbReference type="RefSeq" id="WP_090067637.1">
    <property type="nucleotide sequence ID" value="NZ_FOVR01000001.1"/>
</dbReference>
<keyword evidence="3" id="KW-1185">Reference proteome</keyword>
<dbReference type="PANTHER" id="PTHR33164:SF43">
    <property type="entry name" value="HTH-TYPE TRANSCRIPTIONAL REPRESSOR YETL"/>
    <property type="match status" value="1"/>
</dbReference>
<dbReference type="OrthoDB" id="511972at2"/>
<dbReference type="EMBL" id="FOVR01000001">
    <property type="protein sequence ID" value="SFN47604.1"/>
    <property type="molecule type" value="Genomic_DNA"/>
</dbReference>
<dbReference type="InterPro" id="IPR000835">
    <property type="entry name" value="HTH_MarR-typ"/>
</dbReference>
<dbReference type="SUPFAM" id="SSF46785">
    <property type="entry name" value="Winged helix' DNA-binding domain"/>
    <property type="match status" value="1"/>
</dbReference>
<protein>
    <submittedName>
        <fullName evidence="2">DNA-binding transcriptional regulator, MarR family</fullName>
    </submittedName>
</protein>
<dbReference type="AlphaFoldDB" id="A0A1I4ZBE1"/>
<accession>A0A1I4ZBE1</accession>
<proteinExistence type="predicted"/>
<dbReference type="InterPro" id="IPR036388">
    <property type="entry name" value="WH-like_DNA-bd_sf"/>
</dbReference>
<dbReference type="PROSITE" id="PS50995">
    <property type="entry name" value="HTH_MARR_2"/>
    <property type="match status" value="1"/>
</dbReference>
<dbReference type="GO" id="GO:0003700">
    <property type="term" value="F:DNA-binding transcription factor activity"/>
    <property type="evidence" value="ECO:0007669"/>
    <property type="project" value="InterPro"/>
</dbReference>